<dbReference type="RefSeq" id="WP_121669553.1">
    <property type="nucleotide sequence ID" value="NZ_CP033019.1"/>
</dbReference>
<evidence type="ECO:0000256" key="1">
    <source>
        <dbReference type="SAM" id="SignalP"/>
    </source>
</evidence>
<proteinExistence type="predicted"/>
<feature type="signal peptide" evidence="1">
    <location>
        <begin position="1"/>
        <end position="22"/>
    </location>
</feature>
<keyword evidence="1" id="KW-0732">Signal</keyword>
<evidence type="ECO:0000313" key="2">
    <source>
        <dbReference type="EMBL" id="AYM76707.1"/>
    </source>
</evidence>
<gene>
    <name evidence="2" type="ORF">D9M09_13540</name>
</gene>
<accession>A0A3G2E9D3</accession>
<feature type="chain" id="PRO_5017974578" evidence="1">
    <location>
        <begin position="23"/>
        <end position="223"/>
    </location>
</feature>
<evidence type="ECO:0000313" key="3">
    <source>
        <dbReference type="Proteomes" id="UP000279594"/>
    </source>
</evidence>
<name>A0A3G2E9D3_9BURK</name>
<keyword evidence="3" id="KW-1185">Reference proteome</keyword>
<dbReference type="Proteomes" id="UP000279594">
    <property type="component" value="Chromosome"/>
</dbReference>
<reference evidence="2 3" key="1">
    <citation type="submission" date="2018-10" db="EMBL/GenBank/DDBJ databases">
        <title>Effects of UV and annual dynamics of microbial communities in freshwater RAS systems.</title>
        <authorList>
            <person name="Bekkelund A.K."/>
            <person name="Hansen B.R."/>
            <person name="Stokken H."/>
            <person name="Eriksen B.F."/>
            <person name="Kashulin N.A."/>
        </authorList>
    </citation>
    <scope>NUCLEOTIDE SEQUENCE [LARGE SCALE GENOMIC DNA]</scope>
    <source>
        <strain evidence="2 3">BHSEK</strain>
    </source>
</reference>
<dbReference type="AlphaFoldDB" id="A0A3G2E9D3"/>
<organism evidence="2 3">
    <name type="scientific">Janthinobacterium agaricidamnosum</name>
    <dbReference type="NCBI Taxonomy" id="55508"/>
    <lineage>
        <taxon>Bacteria</taxon>
        <taxon>Pseudomonadati</taxon>
        <taxon>Pseudomonadota</taxon>
        <taxon>Betaproteobacteria</taxon>
        <taxon>Burkholderiales</taxon>
        <taxon>Oxalobacteraceae</taxon>
        <taxon>Janthinobacterium</taxon>
    </lineage>
</organism>
<sequence>MLKHTALSLALALVGAAPFAHALDGTAGSSHSVVSRMQAETSSAADPDAPAPLPVPSDISLAELERRWALGQAQAAEKHWTSALDPAPLTALAQQMDCQDIVGVQPFGFPLEPAQATVLSGAHLLARCPDRAYVTITAMSMAGKAGKRASLNPQAFRHTVDGRPARRLYYKAPNGRQKESLTIIDGSYAYALEYWSLDDSQHSGMVGMRRMETLTLPQQDGQK</sequence>
<dbReference type="EMBL" id="CP033019">
    <property type="protein sequence ID" value="AYM76707.1"/>
    <property type="molecule type" value="Genomic_DNA"/>
</dbReference>
<protein>
    <submittedName>
        <fullName evidence="2">Uncharacterized protein</fullName>
    </submittedName>
</protein>